<dbReference type="AlphaFoldDB" id="A0A2U3L6P1"/>
<evidence type="ECO:0000313" key="1">
    <source>
        <dbReference type="EMBL" id="SPF47556.1"/>
    </source>
</evidence>
<gene>
    <name evidence="1" type="ORF">SBA1_750015</name>
</gene>
<dbReference type="EMBL" id="OMOD01000172">
    <property type="protein sequence ID" value="SPF47556.1"/>
    <property type="molecule type" value="Genomic_DNA"/>
</dbReference>
<proteinExistence type="predicted"/>
<organism evidence="1 2">
    <name type="scientific">Candidatus Sulfotelmatobacter kueseliae</name>
    <dbReference type="NCBI Taxonomy" id="2042962"/>
    <lineage>
        <taxon>Bacteria</taxon>
        <taxon>Pseudomonadati</taxon>
        <taxon>Acidobacteriota</taxon>
        <taxon>Terriglobia</taxon>
        <taxon>Terriglobales</taxon>
        <taxon>Candidatus Korobacteraceae</taxon>
        <taxon>Candidatus Sulfotelmatobacter</taxon>
    </lineage>
</organism>
<protein>
    <submittedName>
        <fullName evidence="1">Uncharacterized protein</fullName>
    </submittedName>
</protein>
<name>A0A2U3L6P1_9BACT</name>
<reference evidence="2" key="1">
    <citation type="submission" date="2018-02" db="EMBL/GenBank/DDBJ databases">
        <authorList>
            <person name="Hausmann B."/>
        </authorList>
    </citation>
    <scope>NUCLEOTIDE SEQUENCE [LARGE SCALE GENOMIC DNA]</scope>
    <source>
        <strain evidence="2">Peat soil MAG SbA1</strain>
    </source>
</reference>
<dbReference type="Proteomes" id="UP000238701">
    <property type="component" value="Unassembled WGS sequence"/>
</dbReference>
<accession>A0A2U3L6P1</accession>
<sequence length="63" mass="7131">MWFWLSWLGAGRFYDGCPVRFHEMNSGLLQRILKAFGHKEAGLVPAANCSAEFFRRASPNEGV</sequence>
<evidence type="ECO:0000313" key="2">
    <source>
        <dbReference type="Proteomes" id="UP000238701"/>
    </source>
</evidence>